<comment type="caution">
    <text evidence="9">The sequence shown here is derived from an EMBL/GenBank/DDBJ whole genome shotgun (WGS) entry which is preliminary data.</text>
</comment>
<dbReference type="InterPro" id="IPR024194">
    <property type="entry name" value="Ac/AlaTfrase_AlgI/DltB"/>
</dbReference>
<evidence type="ECO:0000313" key="9">
    <source>
        <dbReference type="EMBL" id="MSS39591.1"/>
    </source>
</evidence>
<dbReference type="PANTHER" id="PTHR13285:SF18">
    <property type="entry name" value="PROTEIN-CYSTEINE N-PALMITOYLTRANSFERASE RASP"/>
    <property type="match status" value="1"/>
</dbReference>
<evidence type="ECO:0000256" key="7">
    <source>
        <dbReference type="PIRNR" id="PIRNR016636"/>
    </source>
</evidence>
<feature type="transmembrane region" description="Helical" evidence="8">
    <location>
        <begin position="437"/>
        <end position="456"/>
    </location>
</feature>
<dbReference type="Pfam" id="PF03062">
    <property type="entry name" value="MBOAT"/>
    <property type="match status" value="1"/>
</dbReference>
<dbReference type="EMBL" id="VUMB01000007">
    <property type="protein sequence ID" value="MSS39591.1"/>
    <property type="molecule type" value="Genomic_DNA"/>
</dbReference>
<gene>
    <name evidence="9" type="ORF">FYJ37_04260</name>
</gene>
<feature type="transmembrane region" description="Helical" evidence="8">
    <location>
        <begin position="30"/>
        <end position="57"/>
    </location>
</feature>
<keyword evidence="5 8" id="KW-1133">Transmembrane helix</keyword>
<evidence type="ECO:0000256" key="6">
    <source>
        <dbReference type="ARBA" id="ARBA00023136"/>
    </source>
</evidence>
<feature type="transmembrane region" description="Helical" evidence="8">
    <location>
        <begin position="150"/>
        <end position="168"/>
    </location>
</feature>
<keyword evidence="4 8" id="KW-0812">Transmembrane</keyword>
<evidence type="ECO:0000313" key="10">
    <source>
        <dbReference type="Proteomes" id="UP000462363"/>
    </source>
</evidence>
<comment type="similarity">
    <text evidence="2 7">Belongs to the membrane-bound acyltransferase family.</text>
</comment>
<dbReference type="Proteomes" id="UP000462363">
    <property type="component" value="Unassembled WGS sequence"/>
</dbReference>
<name>A0A844FA03_CLOSV</name>
<reference evidence="9 10" key="1">
    <citation type="submission" date="2019-08" db="EMBL/GenBank/DDBJ databases">
        <title>In-depth cultivation of the pig gut microbiome towards novel bacterial diversity and tailored functional studies.</title>
        <authorList>
            <person name="Wylensek D."/>
            <person name="Hitch T.C.A."/>
            <person name="Clavel T."/>
        </authorList>
    </citation>
    <scope>NUCLEOTIDE SEQUENCE [LARGE SCALE GENOMIC DNA]</scope>
    <source>
        <strain evidence="9 10">BL-389-WT-3D</strain>
    </source>
</reference>
<dbReference type="InterPro" id="IPR051085">
    <property type="entry name" value="MB_O-acyltransferase"/>
</dbReference>
<evidence type="ECO:0000256" key="5">
    <source>
        <dbReference type="ARBA" id="ARBA00022989"/>
    </source>
</evidence>
<evidence type="ECO:0000256" key="8">
    <source>
        <dbReference type="SAM" id="Phobius"/>
    </source>
</evidence>
<dbReference type="GO" id="GO:0016746">
    <property type="term" value="F:acyltransferase activity"/>
    <property type="evidence" value="ECO:0007669"/>
    <property type="project" value="UniProtKB-KW"/>
</dbReference>
<feature type="transmembrane region" description="Helical" evidence="8">
    <location>
        <begin position="77"/>
        <end position="95"/>
    </location>
</feature>
<keyword evidence="6 7" id="KW-0472">Membrane</keyword>
<comment type="subcellular location">
    <subcellularLocation>
        <location evidence="1">Cell membrane</location>
        <topology evidence="1">Multi-pass membrane protein</topology>
    </subcellularLocation>
</comment>
<dbReference type="AlphaFoldDB" id="A0A844FA03"/>
<evidence type="ECO:0000256" key="2">
    <source>
        <dbReference type="ARBA" id="ARBA00010323"/>
    </source>
</evidence>
<dbReference type="GO" id="GO:0042121">
    <property type="term" value="P:alginic acid biosynthetic process"/>
    <property type="evidence" value="ECO:0007669"/>
    <property type="project" value="InterPro"/>
</dbReference>
<feature type="transmembrane region" description="Helical" evidence="8">
    <location>
        <begin position="189"/>
        <end position="210"/>
    </location>
</feature>
<dbReference type="RefSeq" id="WP_154322267.1">
    <property type="nucleotide sequence ID" value="NZ_CP045695.1"/>
</dbReference>
<proteinExistence type="inferred from homology"/>
<feature type="transmembrane region" description="Helical" evidence="8">
    <location>
        <begin position="116"/>
        <end position="134"/>
    </location>
</feature>
<dbReference type="InterPro" id="IPR004299">
    <property type="entry name" value="MBOAT_fam"/>
</dbReference>
<evidence type="ECO:0000256" key="1">
    <source>
        <dbReference type="ARBA" id="ARBA00004651"/>
    </source>
</evidence>
<dbReference type="PIRSF" id="PIRSF500217">
    <property type="entry name" value="AlgI"/>
    <property type="match status" value="1"/>
</dbReference>
<dbReference type="GO" id="GO:0005886">
    <property type="term" value="C:plasma membrane"/>
    <property type="evidence" value="ECO:0007669"/>
    <property type="project" value="UniProtKB-SubCell"/>
</dbReference>
<feature type="transmembrane region" description="Helical" evidence="8">
    <location>
        <begin position="222"/>
        <end position="239"/>
    </location>
</feature>
<keyword evidence="7" id="KW-0012">Acyltransferase</keyword>
<dbReference type="PANTHER" id="PTHR13285">
    <property type="entry name" value="ACYLTRANSFERASE"/>
    <property type="match status" value="1"/>
</dbReference>
<dbReference type="PIRSF" id="PIRSF016636">
    <property type="entry name" value="AlgI_DltB"/>
    <property type="match status" value="1"/>
</dbReference>
<evidence type="ECO:0000256" key="3">
    <source>
        <dbReference type="ARBA" id="ARBA00022475"/>
    </source>
</evidence>
<keyword evidence="7" id="KW-0808">Transferase</keyword>
<accession>A0A844FA03</accession>
<sequence length="468" mass="54333">MLFSSIVFLFTFLPVILILYYLVPRRLKNALLLLCSLVFYAWGEPIYIFLMIFSIIFNYISGLDIARNLKNRRAARGSLIFNLIVNLGILGFFKYEGFLLDSLNRVLPVDIPYRELALPIGISFYTFQILSYIIDVYRQNVKAQKNFMDFALYVTMFPQLIAGPIVRYSDIEKQLHSRQESFRKFGDGAMFFIRGLAKKVLLANTIGMVFTEVTSLDPGKMSVLSAWLGCAAYTFQIYFDFSGYSDMAIGLGRMFGFEFLKNFDYPYISRSITEFWRRWHISLSTWFKEYLYIPLGGNRVSTAKHIRNLLVVWFLTGLWHGAAWNFVAWGLYYGILLIMEKYFLGRFLEKLPGLLRHIYSLLLVMIGWVFFFSPGLGNAFGYLKVMFGAGAHGFIDREGLYLFFTNAILWVVLILGSTPLVHRTYERLLERKGQGRMAVGCILYGMMFLLCVAYLVTETYNPFLYFRF</sequence>
<organism evidence="9 10">
    <name type="scientific">Clostridium scindens (strain JCM 10418 / VPI 12708)</name>
    <dbReference type="NCBI Taxonomy" id="29347"/>
    <lineage>
        <taxon>Bacteria</taxon>
        <taxon>Bacillati</taxon>
        <taxon>Bacillota</taxon>
        <taxon>Clostridia</taxon>
        <taxon>Lachnospirales</taxon>
        <taxon>Lachnospiraceae</taxon>
    </lineage>
</organism>
<feature type="transmembrane region" description="Helical" evidence="8">
    <location>
        <begin position="309"/>
        <end position="334"/>
    </location>
</feature>
<feature type="transmembrane region" description="Helical" evidence="8">
    <location>
        <begin position="6"/>
        <end position="23"/>
    </location>
</feature>
<feature type="transmembrane region" description="Helical" evidence="8">
    <location>
        <begin position="354"/>
        <end position="372"/>
    </location>
</feature>
<evidence type="ECO:0000256" key="4">
    <source>
        <dbReference type="ARBA" id="ARBA00022692"/>
    </source>
</evidence>
<dbReference type="InterPro" id="IPR028362">
    <property type="entry name" value="AlgI"/>
</dbReference>
<protein>
    <submittedName>
        <fullName evidence="9">MBOAT family protein</fullName>
    </submittedName>
</protein>
<keyword evidence="3 7" id="KW-1003">Cell membrane</keyword>
<feature type="transmembrane region" description="Helical" evidence="8">
    <location>
        <begin position="401"/>
        <end position="425"/>
    </location>
</feature>